<dbReference type="PIRSF" id="PIRSF000148">
    <property type="entry name" value="ASA_dh"/>
    <property type="match status" value="1"/>
</dbReference>
<evidence type="ECO:0000256" key="10">
    <source>
        <dbReference type="ARBA" id="ARBA00023167"/>
    </source>
</evidence>
<dbReference type="NCBIfam" id="TIGR01296">
    <property type="entry name" value="asd_B"/>
    <property type="match status" value="1"/>
</dbReference>
<dbReference type="GO" id="GO:0009089">
    <property type="term" value="P:lysine biosynthetic process via diaminopimelate"/>
    <property type="evidence" value="ECO:0007669"/>
    <property type="project" value="InterPro"/>
</dbReference>
<keyword evidence="8 13" id="KW-0560">Oxidoreductase</keyword>
<dbReference type="GO" id="GO:0019877">
    <property type="term" value="P:diaminopimelate biosynthetic process"/>
    <property type="evidence" value="ECO:0007669"/>
    <property type="project" value="UniProtKB-KW"/>
</dbReference>
<dbReference type="AlphaFoldDB" id="A0A3B1AEP8"/>
<dbReference type="GO" id="GO:0046983">
    <property type="term" value="F:protein dimerization activity"/>
    <property type="evidence" value="ECO:0007669"/>
    <property type="project" value="InterPro"/>
</dbReference>
<sequence>MNKTFDVAVVGATGLVGEALVSFLVEREFPVGHFFPLASVRTAGKKVGLGGKYHTVKDVVDFDFSQVDVAVFCANDEVSAEYVPRATAAGCVVIDTSTQFADDDDVVLLIPEVNPQAIAGYAQRKEERNIIVSPDSATIQMLVALKPVYDAVGIERINVVSYQAVTASGKSGMDELASQTIALLNMQDAKRKMFPQQIAFNVLPQVTVAEENGYLPCEMKMLRATQKILADDDILINPTTVQAPVFFGHSQAVHVETGAKLGADEARDLLREAPGVTLLDDGEPGNSPTAVTHATGEDAVFVGRVREDISHPCGLSLWVVADNVRKGAALNCVQILELLVKEGL</sequence>
<protein>
    <recommendedName>
        <fullName evidence="3">aspartate-semialdehyde dehydrogenase</fullName>
        <ecNumber evidence="3">1.2.1.11</ecNumber>
    </recommendedName>
</protein>
<keyword evidence="5" id="KW-0791">Threonine biosynthesis</keyword>
<dbReference type="GO" id="GO:0009086">
    <property type="term" value="P:methionine biosynthetic process"/>
    <property type="evidence" value="ECO:0007669"/>
    <property type="project" value="UniProtKB-KW"/>
</dbReference>
<dbReference type="GO" id="GO:0051287">
    <property type="term" value="F:NAD binding"/>
    <property type="evidence" value="ECO:0007669"/>
    <property type="project" value="InterPro"/>
</dbReference>
<evidence type="ECO:0000256" key="8">
    <source>
        <dbReference type="ARBA" id="ARBA00023002"/>
    </source>
</evidence>
<dbReference type="InterPro" id="IPR036291">
    <property type="entry name" value="NAD(P)-bd_dom_sf"/>
</dbReference>
<dbReference type="GO" id="GO:0050661">
    <property type="term" value="F:NADP binding"/>
    <property type="evidence" value="ECO:0007669"/>
    <property type="project" value="InterPro"/>
</dbReference>
<dbReference type="NCBIfam" id="NF011456">
    <property type="entry name" value="PRK14874.1"/>
    <property type="match status" value="1"/>
</dbReference>
<dbReference type="PANTHER" id="PTHR46278">
    <property type="entry name" value="DEHYDROGENASE, PUTATIVE-RELATED"/>
    <property type="match status" value="1"/>
</dbReference>
<organism evidence="13">
    <name type="scientific">hydrothermal vent metagenome</name>
    <dbReference type="NCBI Taxonomy" id="652676"/>
    <lineage>
        <taxon>unclassified sequences</taxon>
        <taxon>metagenomes</taxon>
        <taxon>ecological metagenomes</taxon>
    </lineage>
</organism>
<evidence type="ECO:0000256" key="11">
    <source>
        <dbReference type="ARBA" id="ARBA00047891"/>
    </source>
</evidence>
<evidence type="ECO:0000256" key="1">
    <source>
        <dbReference type="ARBA" id="ARBA00010584"/>
    </source>
</evidence>
<dbReference type="InterPro" id="IPR012280">
    <property type="entry name" value="Semialdhyde_DH_dimer_dom"/>
</dbReference>
<evidence type="ECO:0000256" key="3">
    <source>
        <dbReference type="ARBA" id="ARBA00013120"/>
    </source>
</evidence>
<keyword evidence="9" id="KW-0457">Lysine biosynthesis</keyword>
<dbReference type="SMART" id="SM00859">
    <property type="entry name" value="Semialdhyde_dh"/>
    <property type="match status" value="1"/>
</dbReference>
<evidence type="ECO:0000256" key="4">
    <source>
        <dbReference type="ARBA" id="ARBA00022605"/>
    </source>
</evidence>
<feature type="domain" description="Semialdehyde dehydrogenase NAD-binding" evidence="12">
    <location>
        <begin position="6"/>
        <end position="121"/>
    </location>
</feature>
<evidence type="ECO:0000256" key="5">
    <source>
        <dbReference type="ARBA" id="ARBA00022697"/>
    </source>
</evidence>
<gene>
    <name evidence="13" type="ORF">MNBD_GAMMA19-1059</name>
</gene>
<dbReference type="EC" id="1.2.1.11" evidence="3"/>
<evidence type="ECO:0000256" key="2">
    <source>
        <dbReference type="ARBA" id="ARBA00011738"/>
    </source>
</evidence>
<evidence type="ECO:0000259" key="12">
    <source>
        <dbReference type="SMART" id="SM00859"/>
    </source>
</evidence>
<comment type="catalytic activity">
    <reaction evidence="11">
        <text>L-aspartate 4-semialdehyde + phosphate + NADP(+) = 4-phospho-L-aspartate + NADPH + H(+)</text>
        <dbReference type="Rhea" id="RHEA:24284"/>
        <dbReference type="ChEBI" id="CHEBI:15378"/>
        <dbReference type="ChEBI" id="CHEBI:43474"/>
        <dbReference type="ChEBI" id="CHEBI:57535"/>
        <dbReference type="ChEBI" id="CHEBI:57783"/>
        <dbReference type="ChEBI" id="CHEBI:58349"/>
        <dbReference type="ChEBI" id="CHEBI:537519"/>
        <dbReference type="EC" id="1.2.1.11"/>
    </reaction>
</comment>
<dbReference type="InterPro" id="IPR005986">
    <property type="entry name" value="Asp_semialdehyde_DH_beta"/>
</dbReference>
<dbReference type="InterPro" id="IPR000534">
    <property type="entry name" value="Semialdehyde_DH_NAD-bd"/>
</dbReference>
<reference evidence="13" key="1">
    <citation type="submission" date="2018-06" db="EMBL/GenBank/DDBJ databases">
        <authorList>
            <person name="Zhirakovskaya E."/>
        </authorList>
    </citation>
    <scope>NUCLEOTIDE SEQUENCE</scope>
</reference>
<dbReference type="GO" id="GO:0009097">
    <property type="term" value="P:isoleucine biosynthetic process"/>
    <property type="evidence" value="ECO:0007669"/>
    <property type="project" value="InterPro"/>
</dbReference>
<evidence type="ECO:0000313" key="13">
    <source>
        <dbReference type="EMBL" id="VAX02282.1"/>
    </source>
</evidence>
<evidence type="ECO:0000256" key="7">
    <source>
        <dbReference type="ARBA" id="ARBA00022915"/>
    </source>
</evidence>
<accession>A0A3B1AEP8</accession>
<dbReference type="GO" id="GO:0009088">
    <property type="term" value="P:threonine biosynthetic process"/>
    <property type="evidence" value="ECO:0007669"/>
    <property type="project" value="UniProtKB-KW"/>
</dbReference>
<dbReference type="SUPFAM" id="SSF51735">
    <property type="entry name" value="NAD(P)-binding Rossmann-fold domains"/>
    <property type="match status" value="1"/>
</dbReference>
<dbReference type="NCBIfam" id="NF004224">
    <property type="entry name" value="PRK05671.1"/>
    <property type="match status" value="1"/>
</dbReference>
<proteinExistence type="inferred from homology"/>
<comment type="subunit">
    <text evidence="2">Homodimer.</text>
</comment>
<dbReference type="Pfam" id="PF01118">
    <property type="entry name" value="Semialdhyde_dh"/>
    <property type="match status" value="1"/>
</dbReference>
<keyword evidence="7" id="KW-0220">Diaminopimelate biosynthesis</keyword>
<dbReference type="CDD" id="cd18131">
    <property type="entry name" value="ASADH_C_bac_euk_like"/>
    <property type="match status" value="1"/>
</dbReference>
<evidence type="ECO:0000256" key="9">
    <source>
        <dbReference type="ARBA" id="ARBA00023154"/>
    </source>
</evidence>
<name>A0A3B1AEP8_9ZZZZ</name>
<dbReference type="EMBL" id="UOFV01000303">
    <property type="protein sequence ID" value="VAX02282.1"/>
    <property type="molecule type" value="Genomic_DNA"/>
</dbReference>
<dbReference type="Gene3D" id="3.30.360.10">
    <property type="entry name" value="Dihydrodipicolinate Reductase, domain 2"/>
    <property type="match status" value="1"/>
</dbReference>
<evidence type="ECO:0000256" key="6">
    <source>
        <dbReference type="ARBA" id="ARBA00022857"/>
    </source>
</evidence>
<dbReference type="Pfam" id="PF02774">
    <property type="entry name" value="Semialdhyde_dhC"/>
    <property type="match status" value="1"/>
</dbReference>
<dbReference type="PANTHER" id="PTHR46278:SF2">
    <property type="entry name" value="ASPARTATE-SEMIALDEHYDE DEHYDROGENASE"/>
    <property type="match status" value="1"/>
</dbReference>
<comment type="similarity">
    <text evidence="1">Belongs to the aspartate-semialdehyde dehydrogenase family.</text>
</comment>
<keyword evidence="10" id="KW-0486">Methionine biosynthesis</keyword>
<dbReference type="GO" id="GO:0004073">
    <property type="term" value="F:aspartate-semialdehyde dehydrogenase activity"/>
    <property type="evidence" value="ECO:0007669"/>
    <property type="project" value="UniProtKB-EC"/>
</dbReference>
<dbReference type="SUPFAM" id="SSF55347">
    <property type="entry name" value="Glyceraldehyde-3-phosphate dehydrogenase-like, C-terminal domain"/>
    <property type="match status" value="1"/>
</dbReference>
<keyword evidence="4" id="KW-0028">Amino-acid biosynthesis</keyword>
<dbReference type="Gene3D" id="3.40.50.720">
    <property type="entry name" value="NAD(P)-binding Rossmann-like Domain"/>
    <property type="match status" value="1"/>
</dbReference>
<dbReference type="NCBIfam" id="NF005957">
    <property type="entry name" value="PRK08040.1"/>
    <property type="match status" value="1"/>
</dbReference>
<keyword evidence="6" id="KW-0521">NADP</keyword>